<reference evidence="6 7" key="1">
    <citation type="journal article" date="2019" name="Front. Microbiol.">
        <title>Thermoanaerosceptrum fracticalcis gen. nov. sp. nov., a Novel Fumarate-Fermenting Microorganism From a Deep Fractured Carbonate Aquifer of the US Great Basin.</title>
        <authorList>
            <person name="Hamilton-Brehm S.D."/>
            <person name="Stewart L.E."/>
            <person name="Zavarin M."/>
            <person name="Caldwell M."/>
            <person name="Lawson P.A."/>
            <person name="Onstott T.C."/>
            <person name="Grzymski J."/>
            <person name="Neveux I."/>
            <person name="Lollar B.S."/>
            <person name="Russell C.E."/>
            <person name="Moser D.P."/>
        </authorList>
    </citation>
    <scope>NUCLEOTIDE SEQUENCE [LARGE SCALE GENOMIC DNA]</scope>
    <source>
        <strain evidence="6 7">DRI-13</strain>
    </source>
</reference>
<keyword evidence="6" id="KW-0503">Monooxygenase</keyword>
<keyword evidence="3" id="KW-0285">Flavoprotein</keyword>
<keyword evidence="4" id="KW-0288">FMN</keyword>
<dbReference type="AlphaFoldDB" id="A0A7G6E1J1"/>
<sequence length="315" mass="33059">MKLPTLRIGNLAPQIPIIQGGMAVRISTARLAAAVANEGGIGLIAASGMSPDELRQEIRTARSLSSGIIGINIMFAVSAFTQMVKTAISEGIDLIVSGAGFSRDMFVLGKEANIPVVPIVSTAKLAKISEKLGAAAVIVEGKEAGGHLGTDESMRKLVPEVKSTVNIPVIAAGGIVDGKDMAEAFRLGADGVQLGIRFAASEESNAADSLKELYVKATDEDIVLINSPVGLPGRAIRNEFTEKIAGDKVIPPSNCVNCLKECARNFCIMEALVNAQQGNLEDGLAFSGEFIGKIKEILPVKEIIRTLLKEVEALP</sequence>
<dbReference type="PANTHER" id="PTHR32332">
    <property type="entry name" value="2-NITROPROPANE DIOXYGENASE"/>
    <property type="match status" value="1"/>
</dbReference>
<dbReference type="CDD" id="cd04730">
    <property type="entry name" value="NPD_like"/>
    <property type="match status" value="1"/>
</dbReference>
<dbReference type="SUPFAM" id="SSF51412">
    <property type="entry name" value="Inosine monophosphate dehydrogenase (IMPDH)"/>
    <property type="match status" value="1"/>
</dbReference>
<dbReference type="KEGG" id="tfr:BR63_06240"/>
<name>A0A7G6E1J1_THEFR</name>
<protein>
    <recommendedName>
        <fullName evidence="2">Probable nitronate monooxygenase</fullName>
    </recommendedName>
</protein>
<dbReference type="InterPro" id="IPR013785">
    <property type="entry name" value="Aldolase_TIM"/>
</dbReference>
<keyword evidence="5" id="KW-0560">Oxidoreductase</keyword>
<dbReference type="Pfam" id="PF03060">
    <property type="entry name" value="NMO"/>
    <property type="match status" value="2"/>
</dbReference>
<dbReference type="InterPro" id="IPR004136">
    <property type="entry name" value="NMO"/>
</dbReference>
<dbReference type="GO" id="GO:0018580">
    <property type="term" value="F:nitronate monooxygenase activity"/>
    <property type="evidence" value="ECO:0007669"/>
    <property type="project" value="InterPro"/>
</dbReference>
<dbReference type="OrthoDB" id="9778912at2"/>
<evidence type="ECO:0000256" key="5">
    <source>
        <dbReference type="ARBA" id="ARBA00023002"/>
    </source>
</evidence>
<dbReference type="Proteomes" id="UP000515847">
    <property type="component" value="Chromosome"/>
</dbReference>
<evidence type="ECO:0000256" key="3">
    <source>
        <dbReference type="ARBA" id="ARBA00022630"/>
    </source>
</evidence>
<evidence type="ECO:0000256" key="1">
    <source>
        <dbReference type="ARBA" id="ARBA00003535"/>
    </source>
</evidence>
<evidence type="ECO:0000256" key="4">
    <source>
        <dbReference type="ARBA" id="ARBA00022643"/>
    </source>
</evidence>
<proteinExistence type="predicted"/>
<accession>A0A7G6E1J1</accession>
<dbReference type="Gene3D" id="3.20.20.70">
    <property type="entry name" value="Aldolase class I"/>
    <property type="match status" value="1"/>
</dbReference>
<evidence type="ECO:0000256" key="2">
    <source>
        <dbReference type="ARBA" id="ARBA00013457"/>
    </source>
</evidence>
<keyword evidence="7" id="KW-1185">Reference proteome</keyword>
<evidence type="ECO:0000313" key="6">
    <source>
        <dbReference type="EMBL" id="QNB45945.1"/>
    </source>
</evidence>
<comment type="function">
    <text evidence="1">Nitronate monooxygenase that uses molecular oxygen to catalyze the oxidative denitrification of alkyl nitronates. Acts on propionate 3-nitronate (P3N), the presumed physiological substrate. Probably functions in the detoxification of P3N, a metabolic poison produced by plants and fungi as a defense mechanism.</text>
</comment>
<gene>
    <name evidence="6" type="ORF">BR63_06240</name>
</gene>
<dbReference type="PANTHER" id="PTHR32332:SF18">
    <property type="entry name" value="2-NITROPROPANE DIOXYGENASE"/>
    <property type="match status" value="1"/>
</dbReference>
<dbReference type="EMBL" id="CP045798">
    <property type="protein sequence ID" value="QNB45945.1"/>
    <property type="molecule type" value="Genomic_DNA"/>
</dbReference>
<dbReference type="RefSeq" id="WP_034422845.1">
    <property type="nucleotide sequence ID" value="NZ_CP045798.1"/>
</dbReference>
<evidence type="ECO:0000313" key="7">
    <source>
        <dbReference type="Proteomes" id="UP000515847"/>
    </source>
</evidence>
<organism evidence="6 7">
    <name type="scientific">Thermanaerosceptrum fracticalcis</name>
    <dbReference type="NCBI Taxonomy" id="1712410"/>
    <lineage>
        <taxon>Bacteria</taxon>
        <taxon>Bacillati</taxon>
        <taxon>Bacillota</taxon>
        <taxon>Clostridia</taxon>
        <taxon>Eubacteriales</taxon>
        <taxon>Peptococcaceae</taxon>
        <taxon>Thermanaerosceptrum</taxon>
    </lineage>
</organism>